<reference evidence="2" key="1">
    <citation type="submission" date="2021-02" db="EMBL/GenBank/DDBJ databases">
        <title>Genome sequence Cadophora malorum strain M34.</title>
        <authorList>
            <person name="Stefanovic E."/>
            <person name="Vu D."/>
            <person name="Scully C."/>
            <person name="Dijksterhuis J."/>
            <person name="Roader J."/>
            <person name="Houbraken J."/>
        </authorList>
    </citation>
    <scope>NUCLEOTIDE SEQUENCE</scope>
    <source>
        <strain evidence="2">M34</strain>
    </source>
</reference>
<evidence type="ECO:0000313" key="2">
    <source>
        <dbReference type="EMBL" id="KAG4426834.1"/>
    </source>
</evidence>
<gene>
    <name evidence="2" type="ORF">IFR04_000265</name>
</gene>
<keyword evidence="3" id="KW-1185">Reference proteome</keyword>
<organism evidence="2 3">
    <name type="scientific">Cadophora malorum</name>
    <dbReference type="NCBI Taxonomy" id="108018"/>
    <lineage>
        <taxon>Eukaryota</taxon>
        <taxon>Fungi</taxon>
        <taxon>Dikarya</taxon>
        <taxon>Ascomycota</taxon>
        <taxon>Pezizomycotina</taxon>
        <taxon>Leotiomycetes</taxon>
        <taxon>Helotiales</taxon>
        <taxon>Ploettnerulaceae</taxon>
        <taxon>Cadophora</taxon>
    </lineage>
</organism>
<dbReference type="Proteomes" id="UP000664132">
    <property type="component" value="Unassembled WGS sequence"/>
</dbReference>
<protein>
    <submittedName>
        <fullName evidence="2">Uncharacterized protein</fullName>
    </submittedName>
</protein>
<evidence type="ECO:0000256" key="1">
    <source>
        <dbReference type="SAM" id="MobiDB-lite"/>
    </source>
</evidence>
<dbReference type="AlphaFoldDB" id="A0A8H8BX10"/>
<proteinExistence type="predicted"/>
<name>A0A8H8BX10_9HELO</name>
<sequence length="106" mass="11442">MRMAITATPVLNSEDDGSDYGTADEDMDEYFGSDSGYNSNRTDVTITDDRNKPYMAEIDECGEPLGQKLEAAKPSGFKEVNPTPPLSLNLWRASSIGARSTNTASA</sequence>
<feature type="compositionally biased region" description="Acidic residues" evidence="1">
    <location>
        <begin position="13"/>
        <end position="23"/>
    </location>
</feature>
<dbReference type="EMBL" id="JAFJYH010000001">
    <property type="protein sequence ID" value="KAG4426834.1"/>
    <property type="molecule type" value="Genomic_DNA"/>
</dbReference>
<comment type="caution">
    <text evidence="2">The sequence shown here is derived from an EMBL/GenBank/DDBJ whole genome shotgun (WGS) entry which is preliminary data.</text>
</comment>
<dbReference type="OrthoDB" id="4485682at2759"/>
<feature type="region of interest" description="Disordered" evidence="1">
    <location>
        <begin position="1"/>
        <end position="23"/>
    </location>
</feature>
<evidence type="ECO:0000313" key="3">
    <source>
        <dbReference type="Proteomes" id="UP000664132"/>
    </source>
</evidence>
<accession>A0A8H8BX10</accession>